<keyword evidence="2" id="KW-1185">Reference proteome</keyword>
<evidence type="ECO:0000313" key="2">
    <source>
        <dbReference type="Proteomes" id="UP001232245"/>
    </source>
</evidence>
<dbReference type="Gene3D" id="1.20.1260.10">
    <property type="match status" value="2"/>
</dbReference>
<evidence type="ECO:0008006" key="3">
    <source>
        <dbReference type="Google" id="ProtNLM"/>
    </source>
</evidence>
<name>A0ABT9YW27_9BACI</name>
<dbReference type="InterPro" id="IPR012347">
    <property type="entry name" value="Ferritin-like"/>
</dbReference>
<proteinExistence type="predicted"/>
<reference evidence="1 2" key="1">
    <citation type="submission" date="2023-07" db="EMBL/GenBank/DDBJ databases">
        <title>Genomic Encyclopedia of Type Strains, Phase IV (KMG-IV): sequencing the most valuable type-strain genomes for metagenomic binning, comparative biology and taxonomic classification.</title>
        <authorList>
            <person name="Goeker M."/>
        </authorList>
    </citation>
    <scope>NUCLEOTIDE SEQUENCE [LARGE SCALE GENOMIC DNA]</scope>
    <source>
        <strain evidence="1 2">DSM 17723</strain>
    </source>
</reference>
<dbReference type="Pfam" id="PF11553">
    <property type="entry name" value="DUF3231"/>
    <property type="match status" value="2"/>
</dbReference>
<evidence type="ECO:0000313" key="1">
    <source>
        <dbReference type="EMBL" id="MDQ0223806.1"/>
    </source>
</evidence>
<organism evidence="1 2">
    <name type="scientific">Metabacillus niabensis</name>
    <dbReference type="NCBI Taxonomy" id="324854"/>
    <lineage>
        <taxon>Bacteria</taxon>
        <taxon>Bacillati</taxon>
        <taxon>Bacillota</taxon>
        <taxon>Bacilli</taxon>
        <taxon>Bacillales</taxon>
        <taxon>Bacillaceae</taxon>
        <taxon>Metabacillus</taxon>
    </lineage>
</organism>
<accession>A0ABT9YW27</accession>
<dbReference type="RefSeq" id="WP_174880669.1">
    <property type="nucleotide sequence ID" value="NZ_CADEPK010000227.1"/>
</dbReference>
<comment type="caution">
    <text evidence="1">The sequence shown here is derived from an EMBL/GenBank/DDBJ whole genome shotgun (WGS) entry which is preliminary data.</text>
</comment>
<protein>
    <recommendedName>
        <fullName evidence="3">DUF3231 family protein</fullName>
    </recommendedName>
</protein>
<dbReference type="InterPro" id="IPR021617">
    <property type="entry name" value="DUF3231"/>
</dbReference>
<gene>
    <name evidence="1" type="ORF">J2S02_000128</name>
</gene>
<dbReference type="Proteomes" id="UP001232245">
    <property type="component" value="Unassembled WGS sequence"/>
</dbReference>
<dbReference type="EMBL" id="JAUSTZ010000001">
    <property type="protein sequence ID" value="MDQ0223806.1"/>
    <property type="molecule type" value="Genomic_DNA"/>
</dbReference>
<sequence length="335" mass="37790">MGMNHEHIKLTASEMSVLWTSYLNDTLGVCTISYFLNHVEDPDVRAVLEYALDLSKKHIEVIRQIFSNEKIPIPLGFTEQDVNVNAKRLFSDSFMLYYIQNMGSAGINSYSVALPVSSRMDIREYYTSCLESSAELFNRTSNVMQEKGLFIRAPYIPYPNQAKFVHKQHFLAGWFGEQRPLTSIEISFLFFNLYRNTLGTALLTGFSQVAQSKEVRQYMIRGAEIAKHHSAVFTKILSQDNILSPMTSEILPETSKEPPFSEKLMMFHTAALTNSGMGYYGASMGGSTRKDLAASYSRLMIEVAEFSLDGANIMIDNGWFEEPPSAPNRKDLAKG</sequence>